<dbReference type="Pfam" id="PF06291">
    <property type="entry name" value="Lambda_Bor"/>
    <property type="match status" value="1"/>
</dbReference>
<protein>
    <submittedName>
        <fullName evidence="1">Uncharacterized protein</fullName>
    </submittedName>
</protein>
<sequence length="92" mass="10513">MRKILLILIIPFLFSSCYIHKLSYGEGAVEGYTKTDKQHNFILGFISEKTPILEEIKNEKNYEVEIKMTLTDGLISFLTAGLYVPTTIIVKK</sequence>
<gene>
    <name evidence="1" type="ORF">METZ01_LOCUS51789</name>
</gene>
<dbReference type="InterPro" id="IPR010438">
    <property type="entry name" value="Lambda_Bor"/>
</dbReference>
<reference evidence="1" key="1">
    <citation type="submission" date="2018-05" db="EMBL/GenBank/DDBJ databases">
        <authorList>
            <person name="Lanie J.A."/>
            <person name="Ng W.-L."/>
            <person name="Kazmierczak K.M."/>
            <person name="Andrzejewski T.M."/>
            <person name="Davidsen T.M."/>
            <person name="Wayne K.J."/>
            <person name="Tettelin H."/>
            <person name="Glass J.I."/>
            <person name="Rusch D."/>
            <person name="Podicherti R."/>
            <person name="Tsui H.-C.T."/>
            <person name="Winkler M.E."/>
        </authorList>
    </citation>
    <scope>NUCLEOTIDE SEQUENCE</scope>
</reference>
<dbReference type="PROSITE" id="PS51257">
    <property type="entry name" value="PROKAR_LIPOPROTEIN"/>
    <property type="match status" value="1"/>
</dbReference>
<dbReference type="EMBL" id="UINC01002652">
    <property type="protein sequence ID" value="SUZ98935.1"/>
    <property type="molecule type" value="Genomic_DNA"/>
</dbReference>
<dbReference type="AlphaFoldDB" id="A0A381S4A7"/>
<name>A0A381S4A7_9ZZZZ</name>
<proteinExistence type="predicted"/>
<accession>A0A381S4A7</accession>
<evidence type="ECO:0000313" key="1">
    <source>
        <dbReference type="EMBL" id="SUZ98935.1"/>
    </source>
</evidence>
<organism evidence="1">
    <name type="scientific">marine metagenome</name>
    <dbReference type="NCBI Taxonomy" id="408172"/>
    <lineage>
        <taxon>unclassified sequences</taxon>
        <taxon>metagenomes</taxon>
        <taxon>ecological metagenomes</taxon>
    </lineage>
</organism>